<dbReference type="InterPro" id="IPR006584">
    <property type="entry name" value="Cellulose-bd_IV"/>
</dbReference>
<protein>
    <recommendedName>
        <fullName evidence="4">CBM6 domain-containing protein</fullName>
    </recommendedName>
</protein>
<comment type="caution">
    <text evidence="5">The sequence shown here is derived from an EMBL/GenBank/DDBJ whole genome shotgun (WGS) entry which is preliminary data.</text>
</comment>
<dbReference type="Proteomes" id="UP000198406">
    <property type="component" value="Unassembled WGS sequence"/>
</dbReference>
<feature type="signal peptide" evidence="3">
    <location>
        <begin position="1"/>
        <end position="20"/>
    </location>
</feature>
<dbReference type="EMBL" id="BDSP01000048">
    <property type="protein sequence ID" value="GAX12025.1"/>
    <property type="molecule type" value="Genomic_DNA"/>
</dbReference>
<dbReference type="InParanoid" id="A0A1Z5JDF5"/>
<dbReference type="CDD" id="cd04080">
    <property type="entry name" value="CBM6_cellulase-like"/>
    <property type="match status" value="3"/>
</dbReference>
<feature type="domain" description="CBM6" evidence="4">
    <location>
        <begin position="52"/>
        <end position="177"/>
    </location>
</feature>
<organism evidence="5 6">
    <name type="scientific">Fistulifera solaris</name>
    <name type="common">Oleaginous diatom</name>
    <dbReference type="NCBI Taxonomy" id="1519565"/>
    <lineage>
        <taxon>Eukaryota</taxon>
        <taxon>Sar</taxon>
        <taxon>Stramenopiles</taxon>
        <taxon>Ochrophyta</taxon>
        <taxon>Bacillariophyta</taxon>
        <taxon>Bacillariophyceae</taxon>
        <taxon>Bacillariophycidae</taxon>
        <taxon>Naviculales</taxon>
        <taxon>Naviculaceae</taxon>
        <taxon>Fistulifera</taxon>
    </lineage>
</organism>
<dbReference type="GO" id="GO:0030246">
    <property type="term" value="F:carbohydrate binding"/>
    <property type="evidence" value="ECO:0007669"/>
    <property type="project" value="InterPro"/>
</dbReference>
<reference evidence="5 6" key="1">
    <citation type="journal article" date="2015" name="Plant Cell">
        <title>Oil accumulation by the oleaginous diatom Fistulifera solaris as revealed by the genome and transcriptome.</title>
        <authorList>
            <person name="Tanaka T."/>
            <person name="Maeda Y."/>
            <person name="Veluchamy A."/>
            <person name="Tanaka M."/>
            <person name="Abida H."/>
            <person name="Marechal E."/>
            <person name="Bowler C."/>
            <person name="Muto M."/>
            <person name="Sunaga Y."/>
            <person name="Tanaka M."/>
            <person name="Yoshino T."/>
            <person name="Taniguchi T."/>
            <person name="Fukuda Y."/>
            <person name="Nemoto M."/>
            <person name="Matsumoto M."/>
            <person name="Wong P.S."/>
            <person name="Aburatani S."/>
            <person name="Fujibuchi W."/>
        </authorList>
    </citation>
    <scope>NUCLEOTIDE SEQUENCE [LARGE SCALE GENOMIC DNA]</scope>
    <source>
        <strain evidence="5 6">JPCC DA0580</strain>
    </source>
</reference>
<feature type="compositionally biased region" description="Low complexity" evidence="2">
    <location>
        <begin position="182"/>
        <end position="240"/>
    </location>
</feature>
<accession>A0A1Z5JDF5</accession>
<dbReference type="Pfam" id="PF03422">
    <property type="entry name" value="CBM_6"/>
    <property type="match status" value="3"/>
</dbReference>
<dbReference type="Gene3D" id="2.60.120.260">
    <property type="entry name" value="Galactose-binding domain-like"/>
    <property type="match status" value="3"/>
</dbReference>
<name>A0A1Z5JDF5_FISSO</name>
<evidence type="ECO:0000256" key="3">
    <source>
        <dbReference type="SAM" id="SignalP"/>
    </source>
</evidence>
<evidence type="ECO:0000313" key="6">
    <source>
        <dbReference type="Proteomes" id="UP000198406"/>
    </source>
</evidence>
<feature type="region of interest" description="Disordered" evidence="2">
    <location>
        <begin position="182"/>
        <end position="249"/>
    </location>
</feature>
<dbReference type="AlphaFoldDB" id="A0A1Z5JDF5"/>
<proteinExistence type="predicted"/>
<dbReference type="SUPFAM" id="SSF49785">
    <property type="entry name" value="Galactose-binding domain-like"/>
    <property type="match status" value="3"/>
</dbReference>
<dbReference type="SMART" id="SM00606">
    <property type="entry name" value="CBD_IV"/>
    <property type="match status" value="3"/>
</dbReference>
<evidence type="ECO:0000259" key="4">
    <source>
        <dbReference type="PROSITE" id="PS51175"/>
    </source>
</evidence>
<keyword evidence="6" id="KW-1185">Reference proteome</keyword>
<dbReference type="InterPro" id="IPR008979">
    <property type="entry name" value="Galactose-bd-like_sf"/>
</dbReference>
<feature type="domain" description="CBM6" evidence="4">
    <location>
        <begin position="264"/>
        <end position="386"/>
    </location>
</feature>
<evidence type="ECO:0000256" key="1">
    <source>
        <dbReference type="ARBA" id="ARBA00022729"/>
    </source>
</evidence>
<evidence type="ECO:0000313" key="5">
    <source>
        <dbReference type="EMBL" id="GAX12025.1"/>
    </source>
</evidence>
<feature type="domain" description="CBM6" evidence="4">
    <location>
        <begin position="414"/>
        <end position="536"/>
    </location>
</feature>
<dbReference type="OrthoDB" id="5211809at2759"/>
<evidence type="ECO:0000256" key="2">
    <source>
        <dbReference type="SAM" id="MobiDB-lite"/>
    </source>
</evidence>
<dbReference type="InterPro" id="IPR005084">
    <property type="entry name" value="CBM6"/>
</dbReference>
<gene>
    <name evidence="5" type="ORF">FisN_8Lh123</name>
</gene>
<feature type="chain" id="PRO_5012690072" description="CBM6 domain-containing protein" evidence="3">
    <location>
        <begin position="21"/>
        <end position="540"/>
    </location>
</feature>
<keyword evidence="1 3" id="KW-0732">Signal</keyword>
<dbReference type="PROSITE" id="PS51175">
    <property type="entry name" value="CBM6"/>
    <property type="match status" value="3"/>
</dbReference>
<sequence length="540" mass="57266">MRQTLLSFILTIVTHSTVHAQETGAPTDAPGWGEPPTPTSSCGRIMSQAGFVKAESIIAADEFCDMKGIEVQNNPAGGQNIAFIDADDSMSYDVTLYHGDGYYTIVFQIASPDGDGSFQLLNYATGEIYLEMKDFPATGSWDVYESVRASVVLPRGSLTLSLKALSGGWNYNGMKVSPQFTVGSTNTSTTDNSGSFFNPDDPTATTATESSTNEGNDGATTTDSTTTGSSGGSTWWETAGNTPTDGTGEASWTTVANGAFHSVVMIEAGDFEVSGDIVTEPCSEGGENLSYIGNGDRLQFMADIPSTGVYEMSVRVASLAGDGSFLVIDSDSKALLGDLTNMPSTGWWQTWETVVVSSNVEMTRGQHAVTVLIPEGGFNIRWLHFELLQPIRGGSTQSSNSNGRGRAPAAPTVILLQGDDLVDAQGVILEGDNGRTQTMAYLDAGDWLLFDVNPPVSGTYAIEVRLSSPSGDGSFILRDAETLQSYGGLSDLPSTGDWATARSARVADISLQAGRVVPLEVLVNEGGWDLQWISLTLKER</sequence>